<keyword evidence="2" id="KW-1185">Reference proteome</keyword>
<gene>
    <name evidence="1" type="ORF">Patl1_12628</name>
</gene>
<dbReference type="Proteomes" id="UP001164250">
    <property type="component" value="Chromosome 8"/>
</dbReference>
<comment type="caution">
    <text evidence="1">The sequence shown here is derived from an EMBL/GenBank/DDBJ whole genome shotgun (WGS) entry which is preliminary data.</text>
</comment>
<dbReference type="EMBL" id="CM047904">
    <property type="protein sequence ID" value="KAJ0090094.1"/>
    <property type="molecule type" value="Genomic_DNA"/>
</dbReference>
<accession>A0ACC1ATU1</accession>
<proteinExistence type="predicted"/>
<evidence type="ECO:0000313" key="1">
    <source>
        <dbReference type="EMBL" id="KAJ0090094.1"/>
    </source>
</evidence>
<evidence type="ECO:0000313" key="2">
    <source>
        <dbReference type="Proteomes" id="UP001164250"/>
    </source>
</evidence>
<protein>
    <submittedName>
        <fullName evidence="1">Uncharacterized protein</fullName>
    </submittedName>
</protein>
<reference evidence="2" key="1">
    <citation type="journal article" date="2023" name="G3 (Bethesda)">
        <title>Genome assembly and association tests identify interacting loci associated with vigor, precocity, and sex in interspecific pistachio rootstocks.</title>
        <authorList>
            <person name="Palmer W."/>
            <person name="Jacygrad E."/>
            <person name="Sagayaradj S."/>
            <person name="Cavanaugh K."/>
            <person name="Han R."/>
            <person name="Bertier L."/>
            <person name="Beede B."/>
            <person name="Kafkas S."/>
            <person name="Golino D."/>
            <person name="Preece J."/>
            <person name="Michelmore R."/>
        </authorList>
    </citation>
    <scope>NUCLEOTIDE SEQUENCE [LARGE SCALE GENOMIC DNA]</scope>
</reference>
<organism evidence="1 2">
    <name type="scientific">Pistacia atlantica</name>
    <dbReference type="NCBI Taxonomy" id="434234"/>
    <lineage>
        <taxon>Eukaryota</taxon>
        <taxon>Viridiplantae</taxon>
        <taxon>Streptophyta</taxon>
        <taxon>Embryophyta</taxon>
        <taxon>Tracheophyta</taxon>
        <taxon>Spermatophyta</taxon>
        <taxon>Magnoliopsida</taxon>
        <taxon>eudicotyledons</taxon>
        <taxon>Gunneridae</taxon>
        <taxon>Pentapetalae</taxon>
        <taxon>rosids</taxon>
        <taxon>malvids</taxon>
        <taxon>Sapindales</taxon>
        <taxon>Anacardiaceae</taxon>
        <taxon>Pistacia</taxon>
    </lineage>
</organism>
<name>A0ACC1ATU1_9ROSI</name>
<sequence>MVIPLTHRADKNFVIIHILFNSALFYHPLFAILLPPKVNFHALILILRKAVIFELVHRYGPCFQHKGGYKPNFPSQREILLQDQSRFKWIQSRFSEYSGRSDKKNTNAATIPISNGEFLNTLNYVVRVGLGTPVQYVLLTLDTGSDLLWTQCEPPCSTGNCYQQNEPKFDTRESITYTNISCSAPMCETFKFGAEAHQIVHAQHAPMASGTQTLHIPSDLSARKQLPEPLLTFSANFYFGCGQNNPGLFGSVGGLLGLNRNPISFPSQTAYKYEKFFSYCIPSSASTTGHLIFGNAGGLSKIAKFTPNPPAFKNASFYGLDITGISFAGKNLSIPRSVFTKAGAIIDSGVVVTRLPVEAYSGYTGIPVPDMSFFFGDDVEVKLDVTGILYVVSASKVCLAFSPIKNADEVTVFGNAQQKTLEVVYDGVGERVGFAPRGCS</sequence>